<keyword evidence="3" id="KW-1185">Reference proteome</keyword>
<reference evidence="2" key="1">
    <citation type="journal article" date="2023" name="Science">
        <title>Elucidation of the pathway for biosynthesis of saponin adjuvants from the soapbark tree.</title>
        <authorList>
            <person name="Reed J."/>
            <person name="Orme A."/>
            <person name="El-Demerdash A."/>
            <person name="Owen C."/>
            <person name="Martin L.B.B."/>
            <person name="Misra R.C."/>
            <person name="Kikuchi S."/>
            <person name="Rejzek M."/>
            <person name="Martin A.C."/>
            <person name="Harkess A."/>
            <person name="Leebens-Mack J."/>
            <person name="Louveau T."/>
            <person name="Stephenson M.J."/>
            <person name="Osbourn A."/>
        </authorList>
    </citation>
    <scope>NUCLEOTIDE SEQUENCE</scope>
    <source>
        <strain evidence="2">S10</strain>
    </source>
</reference>
<proteinExistence type="predicted"/>
<dbReference type="PANTHER" id="PTHR34210:SF4">
    <property type="match status" value="1"/>
</dbReference>
<accession>A0AAD7VGJ8</accession>
<protein>
    <submittedName>
        <fullName evidence="2">Ubiquitin carboxyl-terminal hydrolase</fullName>
    </submittedName>
</protein>
<evidence type="ECO:0000313" key="2">
    <source>
        <dbReference type="EMBL" id="KAJ7974814.1"/>
    </source>
</evidence>
<feature type="region of interest" description="Disordered" evidence="1">
    <location>
        <begin position="217"/>
        <end position="284"/>
    </location>
</feature>
<gene>
    <name evidence="2" type="ORF">O6P43_004830</name>
</gene>
<evidence type="ECO:0000256" key="1">
    <source>
        <dbReference type="SAM" id="MobiDB-lite"/>
    </source>
</evidence>
<dbReference type="KEGG" id="qsa:O6P43_004830"/>
<comment type="caution">
    <text evidence="2">The sequence shown here is derived from an EMBL/GenBank/DDBJ whole genome shotgun (WGS) entry which is preliminary data.</text>
</comment>
<dbReference type="AlphaFoldDB" id="A0AAD7VGJ8"/>
<dbReference type="Proteomes" id="UP001163823">
    <property type="component" value="Chromosome 3"/>
</dbReference>
<name>A0AAD7VGJ8_QUISA</name>
<dbReference type="PANTHER" id="PTHR34210">
    <property type="entry name" value="OS01G0252900 PROTEIN"/>
    <property type="match status" value="1"/>
</dbReference>
<dbReference type="EMBL" id="JARAOO010000003">
    <property type="protein sequence ID" value="KAJ7974814.1"/>
    <property type="molecule type" value="Genomic_DNA"/>
</dbReference>
<organism evidence="2 3">
    <name type="scientific">Quillaja saponaria</name>
    <name type="common">Soap bark tree</name>
    <dbReference type="NCBI Taxonomy" id="32244"/>
    <lineage>
        <taxon>Eukaryota</taxon>
        <taxon>Viridiplantae</taxon>
        <taxon>Streptophyta</taxon>
        <taxon>Embryophyta</taxon>
        <taxon>Tracheophyta</taxon>
        <taxon>Spermatophyta</taxon>
        <taxon>Magnoliopsida</taxon>
        <taxon>eudicotyledons</taxon>
        <taxon>Gunneridae</taxon>
        <taxon>Pentapetalae</taxon>
        <taxon>rosids</taxon>
        <taxon>fabids</taxon>
        <taxon>Fabales</taxon>
        <taxon>Quillajaceae</taxon>
        <taxon>Quillaja</taxon>
    </lineage>
</organism>
<keyword evidence="2" id="KW-0378">Hydrolase</keyword>
<feature type="compositionally biased region" description="Polar residues" evidence="1">
    <location>
        <begin position="255"/>
        <end position="266"/>
    </location>
</feature>
<evidence type="ECO:0000313" key="3">
    <source>
        <dbReference type="Proteomes" id="UP001163823"/>
    </source>
</evidence>
<sequence length="284" mass="32333">MSFYLNNLGLARAERMNQQAYYADSRFNPYITPHMQHMPAQNVQSYAGPNNLPGHPDSFSAENKTLSIEGQLQLDRCAPNVSNRKSSHAFNEVQGSNGTRSYYQVQTLDPKLSLKTQANQDLRDQPHEQDMEIGYEDNPPPPLTFEGLEQKFIDEFMTLSKEQSDAENAEFSRHKEKLLEINTKFQEKISALRAQQSARREEFLRKESQSILHQYQQGGKNHYSGTGLPDAHGHISIPVNRPYATGQFDPHREQSQYLGSGRTQATEARIPFPAGRVYNTSSKR</sequence>
<dbReference type="GO" id="GO:0016787">
    <property type="term" value="F:hydrolase activity"/>
    <property type="evidence" value="ECO:0007669"/>
    <property type="project" value="UniProtKB-KW"/>
</dbReference>